<dbReference type="GO" id="GO:0003712">
    <property type="term" value="F:transcription coregulator activity"/>
    <property type="evidence" value="ECO:0007669"/>
    <property type="project" value="TreeGrafter"/>
</dbReference>
<keyword evidence="11" id="KW-1185">Reference proteome</keyword>
<feature type="region of interest" description="Disordered" evidence="8">
    <location>
        <begin position="662"/>
        <end position="708"/>
    </location>
</feature>
<dbReference type="STRING" id="595528.A0A0D2WX50"/>
<evidence type="ECO:0000313" key="10">
    <source>
        <dbReference type="EMBL" id="KJE97675.1"/>
    </source>
</evidence>
<keyword evidence="6 7" id="KW-0539">Nucleus</keyword>
<dbReference type="GO" id="GO:0006357">
    <property type="term" value="P:regulation of transcription by RNA polymerase II"/>
    <property type="evidence" value="ECO:0007669"/>
    <property type="project" value="TreeGrafter"/>
</dbReference>
<feature type="compositionally biased region" description="Polar residues" evidence="8">
    <location>
        <begin position="1"/>
        <end position="13"/>
    </location>
</feature>
<evidence type="ECO:0000313" key="11">
    <source>
        <dbReference type="Proteomes" id="UP000008743"/>
    </source>
</evidence>
<organism evidence="10 11">
    <name type="scientific">Capsaspora owczarzaki (strain ATCC 30864)</name>
    <dbReference type="NCBI Taxonomy" id="595528"/>
    <lineage>
        <taxon>Eukaryota</taxon>
        <taxon>Filasterea</taxon>
        <taxon>Capsaspora</taxon>
    </lineage>
</organism>
<evidence type="ECO:0000256" key="7">
    <source>
        <dbReference type="RuleBase" id="RU364059"/>
    </source>
</evidence>
<dbReference type="EMBL" id="KE346375">
    <property type="protein sequence ID" value="KJE97675.1"/>
    <property type="molecule type" value="Genomic_DNA"/>
</dbReference>
<name>A0A0D2WX50_CAPO3</name>
<dbReference type="PANTHER" id="PTHR12881:SF10">
    <property type="entry name" value="MEDIATOR OF RNA POLYMERASE II TRANSCRIPTION SUBUNIT 1"/>
    <property type="match status" value="1"/>
</dbReference>
<comment type="subcellular location">
    <subcellularLocation>
        <location evidence="1 7">Nucleus</location>
    </subcellularLocation>
</comment>
<dbReference type="AlphaFoldDB" id="A0A0D2WX50"/>
<evidence type="ECO:0000256" key="4">
    <source>
        <dbReference type="ARBA" id="ARBA00023159"/>
    </source>
</evidence>
<dbReference type="Pfam" id="PF10744">
    <property type="entry name" value="Med1"/>
    <property type="match status" value="1"/>
</dbReference>
<dbReference type="InterPro" id="IPR051999">
    <property type="entry name" value="Mediator_complex_subunit_1"/>
</dbReference>
<dbReference type="PANTHER" id="PTHR12881">
    <property type="entry name" value="MEDIATOR OF RNA POLYMERASE II TRANSCRIPTION SUBUNIT 1"/>
    <property type="match status" value="1"/>
</dbReference>
<dbReference type="PhylomeDB" id="A0A0D2WX50"/>
<dbReference type="GO" id="GO:0016592">
    <property type="term" value="C:mediator complex"/>
    <property type="evidence" value="ECO:0007669"/>
    <property type="project" value="TreeGrafter"/>
</dbReference>
<evidence type="ECO:0000256" key="3">
    <source>
        <dbReference type="ARBA" id="ARBA00023015"/>
    </source>
</evidence>
<evidence type="ECO:0000256" key="5">
    <source>
        <dbReference type="ARBA" id="ARBA00023163"/>
    </source>
</evidence>
<keyword evidence="5 7" id="KW-0804">Transcription</keyword>
<evidence type="ECO:0000256" key="8">
    <source>
        <dbReference type="SAM" id="MobiDB-lite"/>
    </source>
</evidence>
<keyword evidence="4 7" id="KW-0010">Activator</keyword>
<evidence type="ECO:0000259" key="9">
    <source>
        <dbReference type="Pfam" id="PF10744"/>
    </source>
</evidence>
<protein>
    <recommendedName>
        <fullName evidence="7">Mediator of RNA polymerase II transcription subunit 1</fullName>
    </recommendedName>
    <alternativeName>
        <fullName evidence="7">Mediator complex subunit 1</fullName>
    </alternativeName>
</protein>
<dbReference type="InParanoid" id="A0A0D2WX50"/>
<feature type="domain" description="Mediator complex subunit Med1" evidence="9">
    <location>
        <begin position="227"/>
        <end position="554"/>
    </location>
</feature>
<proteinExistence type="inferred from homology"/>
<dbReference type="Proteomes" id="UP000008743">
    <property type="component" value="Unassembled WGS sequence"/>
</dbReference>
<dbReference type="RefSeq" id="XP_004342855.1">
    <property type="nucleotide sequence ID" value="XM_004342806.2"/>
</dbReference>
<dbReference type="InterPro" id="IPR019680">
    <property type="entry name" value="Mediator_Med1"/>
</dbReference>
<evidence type="ECO:0000256" key="6">
    <source>
        <dbReference type="ARBA" id="ARBA00023242"/>
    </source>
</evidence>
<evidence type="ECO:0000256" key="2">
    <source>
        <dbReference type="ARBA" id="ARBA00006210"/>
    </source>
</evidence>
<gene>
    <name evidence="10" type="ORF">CAOG_007782</name>
</gene>
<comment type="similarity">
    <text evidence="2 7">Belongs to the Mediator complex subunit 1 family.</text>
</comment>
<sequence>MEAQPNNPSSSGHAPTDASAAAPPTVLQRLKRIQALLDTCRTGLGLTAPRNVDQGHVHPYADAHIETIRQDVRAELRALTQALSNYGAAAALAPVTASRLLTQLKDKATRQAESKVFSASLAAALAVFDRGTRISPIDELDSQLSKVAAANNLQLQSLSFEEGNARYLTSQTLFVEIERSPGSNVPENAAVAAPNEPLVAAVKILITDEDDAHLDDPPMPINDPWMLHLLQQRHFDEFGRQLARLAVLDNSSAFSQPREKSNMAKLLRQLTTDLHTVEAAEMAAAQKNLHQVVQKGHGLLAPRSGARLLGTTFFASHETYARVEAMVARLERIPGLSANTDEARKLARALSIPAVAVDQLLVLRASDQTPDVLRRELLFKLGFSLQVDIERASLQSVNIQPTVAKAGDEFSLVANKISRGLTTIVPSPYESDEVSHASVPGTLAATLNWHIPVCVSVLQELETNVLGKSANITEVSSNGSVSVEQLVLDTLQSSGMFSEHLRVGDSNYLFSIPLDQGTPAVLVSRFPIVNIAQLHAVEQAFRQQIVFNQLLASCAAELAPEVRIANRGQSSEPHQRFEIALQPPRLISVVFERPASSSMANLTIRIESGGNITAAIRDSDPSPTAPLPDAGVLSELLNYSLNIPLCMHHVLGRKFSEPPAQAAAAAPLSEGFRTSARRRHEDAAEDDETTVSTSADADGSAAKRRRVE</sequence>
<evidence type="ECO:0000256" key="1">
    <source>
        <dbReference type="ARBA" id="ARBA00004123"/>
    </source>
</evidence>
<accession>A0A0D2WX50</accession>
<comment type="function">
    <text evidence="7">Component of the Mediator complex, a coactivator involved in the regulated transcription of nearly all RNA polymerase II-dependent genes. Mediator functions as a bridge to convey information from gene-specific regulatory proteins to the basal RNA polymerase II transcription machinery. Mediator is recruited to promoters by direct interactions with regulatory proteins and serves as a scaffold for the assembly of a functional preinitiation complex with RNA polymerase II and the general transcription factors.</text>
</comment>
<reference evidence="11" key="1">
    <citation type="submission" date="2011-02" db="EMBL/GenBank/DDBJ databases">
        <title>The Genome Sequence of Capsaspora owczarzaki ATCC 30864.</title>
        <authorList>
            <person name="Russ C."/>
            <person name="Cuomo C."/>
            <person name="Burger G."/>
            <person name="Gray M.W."/>
            <person name="Holland P.W.H."/>
            <person name="King N."/>
            <person name="Lang F.B.F."/>
            <person name="Roger A.J."/>
            <person name="Ruiz-Trillo I."/>
            <person name="Young S.K."/>
            <person name="Zeng Q."/>
            <person name="Gargeya S."/>
            <person name="Alvarado L."/>
            <person name="Berlin A."/>
            <person name="Chapman S.B."/>
            <person name="Chen Z."/>
            <person name="Freedman E."/>
            <person name="Gellesch M."/>
            <person name="Goldberg J."/>
            <person name="Griggs A."/>
            <person name="Gujja S."/>
            <person name="Heilman E."/>
            <person name="Heiman D."/>
            <person name="Howarth C."/>
            <person name="Mehta T."/>
            <person name="Neiman D."/>
            <person name="Pearson M."/>
            <person name="Roberts A."/>
            <person name="Saif S."/>
            <person name="Shea T."/>
            <person name="Shenoy N."/>
            <person name="Sisk P."/>
            <person name="Stolte C."/>
            <person name="Sykes S."/>
            <person name="White J."/>
            <person name="Yandava C."/>
            <person name="Haas B."/>
            <person name="Nusbaum C."/>
            <person name="Birren B."/>
        </authorList>
    </citation>
    <scope>NUCLEOTIDE SEQUENCE</scope>
    <source>
        <strain evidence="11">ATCC 30864</strain>
    </source>
</reference>
<feature type="region of interest" description="Disordered" evidence="8">
    <location>
        <begin position="1"/>
        <end position="22"/>
    </location>
</feature>
<keyword evidence="3 7" id="KW-0805">Transcription regulation</keyword>